<dbReference type="OrthoDB" id="422086at2759"/>
<keyword evidence="6" id="KW-0256">Endoplasmic reticulum</keyword>
<comment type="caution">
    <text evidence="14">The sequence shown here is derived from an EMBL/GenBank/DDBJ whole genome shotgun (WGS) entry which is preliminary data.</text>
</comment>
<evidence type="ECO:0000256" key="3">
    <source>
        <dbReference type="ARBA" id="ARBA00022603"/>
    </source>
</evidence>
<dbReference type="InterPro" id="IPR007318">
    <property type="entry name" value="Phopholipid_MeTrfase"/>
</dbReference>
<evidence type="ECO:0000256" key="10">
    <source>
        <dbReference type="ARBA" id="ARBA00023209"/>
    </source>
</evidence>
<evidence type="ECO:0000256" key="6">
    <source>
        <dbReference type="ARBA" id="ARBA00022824"/>
    </source>
</evidence>
<evidence type="ECO:0000313" key="14">
    <source>
        <dbReference type="EMBL" id="PPR01022.1"/>
    </source>
</evidence>
<keyword evidence="3" id="KW-0489">Methyltransferase</keyword>
<evidence type="ECO:0000256" key="11">
    <source>
        <dbReference type="ARBA" id="ARBA00023264"/>
    </source>
</evidence>
<keyword evidence="13" id="KW-0732">Signal</keyword>
<dbReference type="Proteomes" id="UP000284706">
    <property type="component" value="Unassembled WGS sequence"/>
</dbReference>
<accession>A0A409YDD8</accession>
<dbReference type="GO" id="GO:0032259">
    <property type="term" value="P:methylation"/>
    <property type="evidence" value="ECO:0007669"/>
    <property type="project" value="UniProtKB-KW"/>
</dbReference>
<comment type="subcellular location">
    <subcellularLocation>
        <location evidence="1">Endomembrane system</location>
        <topology evidence="1">Multi-pass membrane protein</topology>
    </subcellularLocation>
</comment>
<evidence type="ECO:0000256" key="1">
    <source>
        <dbReference type="ARBA" id="ARBA00004127"/>
    </source>
</evidence>
<keyword evidence="4" id="KW-0949">S-adenosyl-L-methionine</keyword>
<dbReference type="Gene3D" id="1.20.120.1630">
    <property type="match status" value="1"/>
</dbReference>
<evidence type="ECO:0000256" key="13">
    <source>
        <dbReference type="SAM" id="SignalP"/>
    </source>
</evidence>
<dbReference type="GO" id="GO:0006656">
    <property type="term" value="P:phosphatidylcholine biosynthetic process"/>
    <property type="evidence" value="ECO:0007669"/>
    <property type="project" value="UniProtKB-UniPathway"/>
</dbReference>
<keyword evidence="9 12" id="KW-0472">Membrane</keyword>
<keyword evidence="3" id="KW-0808">Transferase</keyword>
<keyword evidence="10" id="KW-0594">Phospholipid biosynthesis</keyword>
<gene>
    <name evidence="14" type="ORF">CVT26_015623</name>
</gene>
<keyword evidence="15" id="KW-1185">Reference proteome</keyword>
<feature type="chain" id="PRO_5019262217" description="Protein-S-isoprenylcysteine O-methyltransferase" evidence="13">
    <location>
        <begin position="20"/>
        <end position="236"/>
    </location>
</feature>
<feature type="transmembrane region" description="Helical" evidence="12">
    <location>
        <begin position="186"/>
        <end position="205"/>
    </location>
</feature>
<evidence type="ECO:0000256" key="8">
    <source>
        <dbReference type="ARBA" id="ARBA00023098"/>
    </source>
</evidence>
<proteinExistence type="predicted"/>
<feature type="transmembrane region" description="Helical" evidence="12">
    <location>
        <begin position="150"/>
        <end position="166"/>
    </location>
</feature>
<evidence type="ECO:0000256" key="5">
    <source>
        <dbReference type="ARBA" id="ARBA00022692"/>
    </source>
</evidence>
<dbReference type="GO" id="GO:0012505">
    <property type="term" value="C:endomembrane system"/>
    <property type="evidence" value="ECO:0007669"/>
    <property type="project" value="UniProtKB-SubCell"/>
</dbReference>
<keyword evidence="8" id="KW-0443">Lipid metabolism</keyword>
<dbReference type="AlphaFoldDB" id="A0A409YDD8"/>
<dbReference type="GO" id="GO:0008168">
    <property type="term" value="F:methyltransferase activity"/>
    <property type="evidence" value="ECO:0007669"/>
    <property type="project" value="UniProtKB-KW"/>
</dbReference>
<protein>
    <recommendedName>
        <fullName evidence="16">Protein-S-isoprenylcysteine O-methyltransferase</fullName>
    </recommendedName>
</protein>
<reference evidence="14 15" key="1">
    <citation type="journal article" date="2018" name="Evol. Lett.">
        <title>Horizontal gene cluster transfer increased hallucinogenic mushroom diversity.</title>
        <authorList>
            <person name="Reynolds H.T."/>
            <person name="Vijayakumar V."/>
            <person name="Gluck-Thaler E."/>
            <person name="Korotkin H.B."/>
            <person name="Matheny P.B."/>
            <person name="Slot J.C."/>
        </authorList>
    </citation>
    <scope>NUCLEOTIDE SEQUENCE [LARGE SCALE GENOMIC DNA]</scope>
    <source>
        <strain evidence="14 15">SRW20</strain>
    </source>
</reference>
<sequence>MSLLKIPFILVASYAFVKGFSPPQPPATKEERFKTHGFETLWYSKTPAPGSRLTFMAGLMESATIIAWNYQSHPISRTILSSLVFSGGRPDKLYLSKTSAIGFGMMLTGSLIRQSAYKHMGRYFRFQASIQKDHKLITTGPYSVVRHPSYIGLLVMHLGWVLWYSGDGSWVRESGLWNTVAGKAVVLTYVFGLLCGSLYVTLARMGHEDEALRKTFGKEWDDWAKKVPYKIIPGIY</sequence>
<name>A0A409YDD8_9AGAR</name>
<evidence type="ECO:0000256" key="4">
    <source>
        <dbReference type="ARBA" id="ARBA00022691"/>
    </source>
</evidence>
<dbReference type="UniPathway" id="UPA00753"/>
<keyword evidence="11" id="KW-1208">Phospholipid metabolism</keyword>
<dbReference type="PANTHER" id="PTHR12714">
    <property type="entry name" value="PROTEIN-S ISOPRENYLCYSTEINE O-METHYLTRANSFERASE"/>
    <property type="match status" value="1"/>
</dbReference>
<feature type="transmembrane region" description="Helical" evidence="12">
    <location>
        <begin position="93"/>
        <end position="112"/>
    </location>
</feature>
<keyword evidence="2" id="KW-0444">Lipid biosynthesis</keyword>
<evidence type="ECO:0000256" key="7">
    <source>
        <dbReference type="ARBA" id="ARBA00022989"/>
    </source>
</evidence>
<keyword evidence="5 12" id="KW-0812">Transmembrane</keyword>
<dbReference type="STRING" id="231916.A0A409YDD8"/>
<dbReference type="Pfam" id="PF04191">
    <property type="entry name" value="PEMT"/>
    <property type="match status" value="1"/>
</dbReference>
<feature type="signal peptide" evidence="13">
    <location>
        <begin position="1"/>
        <end position="19"/>
    </location>
</feature>
<dbReference type="PANTHER" id="PTHR12714:SF9">
    <property type="entry name" value="PROTEIN-S-ISOPRENYLCYSTEINE O-METHYLTRANSFERASE"/>
    <property type="match status" value="1"/>
</dbReference>
<evidence type="ECO:0000256" key="12">
    <source>
        <dbReference type="SAM" id="Phobius"/>
    </source>
</evidence>
<keyword evidence="7 12" id="KW-1133">Transmembrane helix</keyword>
<evidence type="ECO:0008006" key="16">
    <source>
        <dbReference type="Google" id="ProtNLM"/>
    </source>
</evidence>
<dbReference type="InParanoid" id="A0A409YDD8"/>
<dbReference type="EMBL" id="NHYE01000971">
    <property type="protein sequence ID" value="PPR01022.1"/>
    <property type="molecule type" value="Genomic_DNA"/>
</dbReference>
<evidence type="ECO:0000256" key="9">
    <source>
        <dbReference type="ARBA" id="ARBA00023136"/>
    </source>
</evidence>
<organism evidence="14 15">
    <name type="scientific">Gymnopilus dilepis</name>
    <dbReference type="NCBI Taxonomy" id="231916"/>
    <lineage>
        <taxon>Eukaryota</taxon>
        <taxon>Fungi</taxon>
        <taxon>Dikarya</taxon>
        <taxon>Basidiomycota</taxon>
        <taxon>Agaricomycotina</taxon>
        <taxon>Agaricomycetes</taxon>
        <taxon>Agaricomycetidae</taxon>
        <taxon>Agaricales</taxon>
        <taxon>Agaricineae</taxon>
        <taxon>Hymenogastraceae</taxon>
        <taxon>Gymnopilus</taxon>
    </lineage>
</organism>
<evidence type="ECO:0000256" key="2">
    <source>
        <dbReference type="ARBA" id="ARBA00022516"/>
    </source>
</evidence>
<evidence type="ECO:0000313" key="15">
    <source>
        <dbReference type="Proteomes" id="UP000284706"/>
    </source>
</evidence>